<proteinExistence type="predicted"/>
<evidence type="ECO:0000313" key="3">
    <source>
        <dbReference type="EMBL" id="OIJ26048.1"/>
    </source>
</evidence>
<feature type="signal peptide" evidence="2">
    <location>
        <begin position="1"/>
        <end position="22"/>
    </location>
</feature>
<keyword evidence="1" id="KW-1133">Transmembrane helix</keyword>
<dbReference type="EMBL" id="JZDQ02000019">
    <property type="protein sequence ID" value="OIJ26048.1"/>
    <property type="molecule type" value="Genomic_DNA"/>
</dbReference>
<keyword evidence="2" id="KW-0732">Signal</keyword>
<evidence type="ECO:0000256" key="2">
    <source>
        <dbReference type="SAM" id="SignalP"/>
    </source>
</evidence>
<gene>
    <name evidence="3" type="ORF">UG56_014730</name>
</gene>
<dbReference type="STRING" id="1844.UG56_014730"/>
<dbReference type="AlphaFoldDB" id="A0A1J4N5Z9"/>
<accession>A0A1J4N5Z9</accession>
<sequence>MLAAVAVALFGLLSMHGWGTHAGGAGAHDMSVMTAGGHEAAQVLPAGHGEADSPGAHISSGVPVDGEGGGLLGLCLAILGGLMLAVALFLARRGIRLLRSLLPAWPGPVFYGRDRDPPDLLQLCVIRC</sequence>
<dbReference type="Proteomes" id="UP000033772">
    <property type="component" value="Unassembled WGS sequence"/>
</dbReference>
<keyword evidence="1" id="KW-0812">Transmembrane</keyword>
<evidence type="ECO:0000256" key="1">
    <source>
        <dbReference type="SAM" id="Phobius"/>
    </source>
</evidence>
<reference evidence="3" key="1">
    <citation type="submission" date="2016-10" db="EMBL/GenBank/DDBJ databases">
        <title>Draft Genome Sequence of Nocardioides luteus Strain BAFB, an Alkane-Degrading Bacterium Isolated from JP-7 Polluted Soil.</title>
        <authorList>
            <person name="Brown L."/>
            <person name="Ruiz O.N."/>
            <person name="Gunasekera T."/>
        </authorList>
    </citation>
    <scope>NUCLEOTIDE SEQUENCE [LARGE SCALE GENOMIC DNA]</scope>
    <source>
        <strain evidence="3">BAFB</strain>
    </source>
</reference>
<feature type="transmembrane region" description="Helical" evidence="1">
    <location>
        <begin position="71"/>
        <end position="91"/>
    </location>
</feature>
<organism evidence="3 4">
    <name type="scientific">Nocardioides luteus</name>
    <dbReference type="NCBI Taxonomy" id="1844"/>
    <lineage>
        <taxon>Bacteria</taxon>
        <taxon>Bacillati</taxon>
        <taxon>Actinomycetota</taxon>
        <taxon>Actinomycetes</taxon>
        <taxon>Propionibacteriales</taxon>
        <taxon>Nocardioidaceae</taxon>
        <taxon>Nocardioides</taxon>
    </lineage>
</organism>
<comment type="caution">
    <text evidence="3">The sequence shown here is derived from an EMBL/GenBank/DDBJ whole genome shotgun (WGS) entry which is preliminary data.</text>
</comment>
<feature type="chain" id="PRO_5009630561" evidence="2">
    <location>
        <begin position="23"/>
        <end position="128"/>
    </location>
</feature>
<evidence type="ECO:0000313" key="4">
    <source>
        <dbReference type="Proteomes" id="UP000033772"/>
    </source>
</evidence>
<keyword evidence="4" id="KW-1185">Reference proteome</keyword>
<protein>
    <submittedName>
        <fullName evidence="3">Uncharacterized protein</fullName>
    </submittedName>
</protein>
<name>A0A1J4N5Z9_9ACTN</name>
<keyword evidence="1" id="KW-0472">Membrane</keyword>